<dbReference type="GO" id="GO:0008531">
    <property type="term" value="F:riboflavin kinase activity"/>
    <property type="evidence" value="ECO:0007669"/>
    <property type="project" value="UniProtKB-UniRule"/>
</dbReference>
<evidence type="ECO:0000259" key="16">
    <source>
        <dbReference type="SMART" id="SM00904"/>
    </source>
</evidence>
<evidence type="ECO:0000256" key="10">
    <source>
        <dbReference type="ARBA" id="ARBA00022827"/>
    </source>
</evidence>
<dbReference type="FunFam" id="3.40.50.620:FF:000021">
    <property type="entry name" value="Riboflavin biosynthesis protein"/>
    <property type="match status" value="1"/>
</dbReference>
<dbReference type="GO" id="GO:0009231">
    <property type="term" value="P:riboflavin biosynthetic process"/>
    <property type="evidence" value="ECO:0007669"/>
    <property type="project" value="InterPro"/>
</dbReference>
<dbReference type="EC" id="2.7.7.2" evidence="15"/>
<dbReference type="EMBL" id="UFWZ01000001">
    <property type="protein sequence ID" value="SUY47008.1"/>
    <property type="molecule type" value="Genomic_DNA"/>
</dbReference>
<reference evidence="17 18" key="1">
    <citation type="submission" date="2018-06" db="EMBL/GenBank/DDBJ databases">
        <authorList>
            <consortium name="Pathogen Informatics"/>
            <person name="Doyle S."/>
        </authorList>
    </citation>
    <scope>NUCLEOTIDE SEQUENCE [LARGE SCALE GENOMIC DNA]</scope>
    <source>
        <strain evidence="17 18">NCTC9836</strain>
    </source>
</reference>
<evidence type="ECO:0000256" key="4">
    <source>
        <dbReference type="ARBA" id="ARBA00022630"/>
    </source>
</evidence>
<evidence type="ECO:0000256" key="13">
    <source>
        <dbReference type="ARBA" id="ARBA00047880"/>
    </source>
</evidence>
<dbReference type="GO" id="GO:0003919">
    <property type="term" value="F:FMN adenylyltransferase activity"/>
    <property type="evidence" value="ECO:0007669"/>
    <property type="project" value="UniProtKB-UniRule"/>
</dbReference>
<protein>
    <recommendedName>
        <fullName evidence="15">Riboflavin biosynthesis protein</fullName>
    </recommendedName>
    <domain>
        <recommendedName>
            <fullName evidence="15">Riboflavin kinase</fullName>
            <ecNumber evidence="15">2.7.1.26</ecNumber>
        </recommendedName>
        <alternativeName>
            <fullName evidence="15">Flavokinase</fullName>
        </alternativeName>
    </domain>
    <domain>
        <recommendedName>
            <fullName evidence="15">FMN adenylyltransferase</fullName>
            <ecNumber evidence="15">2.7.7.2</ecNumber>
        </recommendedName>
        <alternativeName>
            <fullName evidence="15">FAD pyrophosphorylase</fullName>
        </alternativeName>
        <alternativeName>
            <fullName evidence="15">FAD synthase</fullName>
        </alternativeName>
    </domain>
</protein>
<comment type="pathway">
    <text evidence="3 15">Cofactor biosynthesis; FMN biosynthesis; FMN from riboflavin (ATP route): step 1/1.</text>
</comment>
<comment type="similarity">
    <text evidence="15">Belongs to the ribF family.</text>
</comment>
<comment type="catalytic activity">
    <reaction evidence="13 15">
        <text>riboflavin + ATP = FMN + ADP + H(+)</text>
        <dbReference type="Rhea" id="RHEA:14357"/>
        <dbReference type="ChEBI" id="CHEBI:15378"/>
        <dbReference type="ChEBI" id="CHEBI:30616"/>
        <dbReference type="ChEBI" id="CHEBI:57986"/>
        <dbReference type="ChEBI" id="CHEBI:58210"/>
        <dbReference type="ChEBI" id="CHEBI:456216"/>
        <dbReference type="EC" id="2.7.1.26"/>
    </reaction>
</comment>
<dbReference type="InterPro" id="IPR015865">
    <property type="entry name" value="Riboflavin_kinase_bac/euk"/>
</dbReference>
<dbReference type="EC" id="2.7.1.26" evidence="15"/>
<evidence type="ECO:0000256" key="9">
    <source>
        <dbReference type="ARBA" id="ARBA00022777"/>
    </source>
</evidence>
<keyword evidence="9 15" id="KW-0418">Kinase</keyword>
<evidence type="ECO:0000313" key="17">
    <source>
        <dbReference type="EMBL" id="SUY47008.1"/>
    </source>
</evidence>
<dbReference type="PANTHER" id="PTHR22749">
    <property type="entry name" value="RIBOFLAVIN KINASE/FMN ADENYLYLTRANSFERASE"/>
    <property type="match status" value="1"/>
</dbReference>
<keyword evidence="4 15" id="KW-0285">Flavoprotein</keyword>
<keyword evidence="11 15" id="KW-0067">ATP-binding</keyword>
<organism evidence="17 18">
    <name type="scientific">Clostridium putrefaciens</name>
    <dbReference type="NCBI Taxonomy" id="99675"/>
    <lineage>
        <taxon>Bacteria</taxon>
        <taxon>Bacillati</taxon>
        <taxon>Bacillota</taxon>
        <taxon>Clostridia</taxon>
        <taxon>Eubacteriales</taxon>
        <taxon>Clostridiaceae</taxon>
        <taxon>Clostridium</taxon>
    </lineage>
</organism>
<dbReference type="UniPathway" id="UPA00276">
    <property type="reaction ID" value="UER00406"/>
</dbReference>
<dbReference type="InterPro" id="IPR002606">
    <property type="entry name" value="Riboflavin_kinase_bac"/>
</dbReference>
<dbReference type="NCBIfam" id="NF004162">
    <property type="entry name" value="PRK05627.1-5"/>
    <property type="match status" value="1"/>
</dbReference>
<dbReference type="AlphaFoldDB" id="A0A381J8I1"/>
<keyword evidence="7 15" id="KW-0548">Nucleotidyltransferase</keyword>
<dbReference type="SUPFAM" id="SSF82114">
    <property type="entry name" value="Riboflavin kinase-like"/>
    <property type="match status" value="1"/>
</dbReference>
<dbReference type="GO" id="GO:0009398">
    <property type="term" value="P:FMN biosynthetic process"/>
    <property type="evidence" value="ECO:0007669"/>
    <property type="project" value="UniProtKB-UniRule"/>
</dbReference>
<dbReference type="OrthoDB" id="9803667at2"/>
<keyword evidence="6 15" id="KW-0808">Transferase</keyword>
<dbReference type="RefSeq" id="WP_115641016.1">
    <property type="nucleotide sequence ID" value="NZ_UFWZ01000001.1"/>
</dbReference>
<evidence type="ECO:0000313" key="18">
    <source>
        <dbReference type="Proteomes" id="UP000254664"/>
    </source>
</evidence>
<evidence type="ECO:0000256" key="7">
    <source>
        <dbReference type="ARBA" id="ARBA00022695"/>
    </source>
</evidence>
<proteinExistence type="inferred from homology"/>
<keyword evidence="5 15" id="KW-0288">FMN</keyword>
<evidence type="ECO:0000256" key="3">
    <source>
        <dbReference type="ARBA" id="ARBA00005201"/>
    </source>
</evidence>
<comment type="catalytic activity">
    <reaction evidence="14 15">
        <text>FMN + ATP + H(+) = FAD + diphosphate</text>
        <dbReference type="Rhea" id="RHEA:17237"/>
        <dbReference type="ChEBI" id="CHEBI:15378"/>
        <dbReference type="ChEBI" id="CHEBI:30616"/>
        <dbReference type="ChEBI" id="CHEBI:33019"/>
        <dbReference type="ChEBI" id="CHEBI:57692"/>
        <dbReference type="ChEBI" id="CHEBI:58210"/>
        <dbReference type="EC" id="2.7.7.2"/>
    </reaction>
</comment>
<dbReference type="InterPro" id="IPR015864">
    <property type="entry name" value="FAD_synthase"/>
</dbReference>
<feature type="domain" description="Riboflavin kinase" evidence="16">
    <location>
        <begin position="180"/>
        <end position="302"/>
    </location>
</feature>
<evidence type="ECO:0000256" key="14">
    <source>
        <dbReference type="ARBA" id="ARBA00049494"/>
    </source>
</evidence>
<evidence type="ECO:0000256" key="6">
    <source>
        <dbReference type="ARBA" id="ARBA00022679"/>
    </source>
</evidence>
<dbReference type="InterPro" id="IPR023468">
    <property type="entry name" value="Riboflavin_kinase"/>
</dbReference>
<dbReference type="Gene3D" id="3.40.50.620">
    <property type="entry name" value="HUPs"/>
    <property type="match status" value="1"/>
</dbReference>
<evidence type="ECO:0000256" key="1">
    <source>
        <dbReference type="ARBA" id="ARBA00002121"/>
    </source>
</evidence>
<evidence type="ECO:0000256" key="5">
    <source>
        <dbReference type="ARBA" id="ARBA00022643"/>
    </source>
</evidence>
<dbReference type="GO" id="GO:0006747">
    <property type="term" value="P:FAD biosynthetic process"/>
    <property type="evidence" value="ECO:0007669"/>
    <property type="project" value="UniProtKB-UniRule"/>
</dbReference>
<dbReference type="Proteomes" id="UP000254664">
    <property type="component" value="Unassembled WGS sequence"/>
</dbReference>
<keyword evidence="18" id="KW-1185">Reference proteome</keyword>
<keyword evidence="12" id="KW-0511">Multifunctional enzyme</keyword>
<accession>A0A381J8I1</accession>
<dbReference type="PANTHER" id="PTHR22749:SF6">
    <property type="entry name" value="RIBOFLAVIN KINASE"/>
    <property type="match status" value="1"/>
</dbReference>
<dbReference type="GO" id="GO:0005524">
    <property type="term" value="F:ATP binding"/>
    <property type="evidence" value="ECO:0007669"/>
    <property type="project" value="UniProtKB-UniRule"/>
</dbReference>
<evidence type="ECO:0000256" key="12">
    <source>
        <dbReference type="ARBA" id="ARBA00023268"/>
    </source>
</evidence>
<dbReference type="InterPro" id="IPR023465">
    <property type="entry name" value="Riboflavin_kinase_dom_sf"/>
</dbReference>
<dbReference type="Pfam" id="PF01687">
    <property type="entry name" value="Flavokinase"/>
    <property type="match status" value="1"/>
</dbReference>
<dbReference type="NCBIfam" id="TIGR00083">
    <property type="entry name" value="ribF"/>
    <property type="match status" value="1"/>
</dbReference>
<dbReference type="Gene3D" id="2.40.30.30">
    <property type="entry name" value="Riboflavin kinase-like"/>
    <property type="match status" value="1"/>
</dbReference>
<dbReference type="CDD" id="cd02064">
    <property type="entry name" value="FAD_synthetase_N"/>
    <property type="match status" value="1"/>
</dbReference>
<dbReference type="PIRSF" id="PIRSF004491">
    <property type="entry name" value="FAD_Synth"/>
    <property type="match status" value="1"/>
</dbReference>
<evidence type="ECO:0000256" key="15">
    <source>
        <dbReference type="PIRNR" id="PIRNR004491"/>
    </source>
</evidence>
<comment type="pathway">
    <text evidence="2 15">Cofactor biosynthesis; FAD biosynthesis; FAD from FMN: step 1/1.</text>
</comment>
<evidence type="ECO:0000256" key="8">
    <source>
        <dbReference type="ARBA" id="ARBA00022741"/>
    </source>
</evidence>
<dbReference type="SUPFAM" id="SSF52374">
    <property type="entry name" value="Nucleotidylyl transferase"/>
    <property type="match status" value="1"/>
</dbReference>
<evidence type="ECO:0000256" key="11">
    <source>
        <dbReference type="ARBA" id="ARBA00022840"/>
    </source>
</evidence>
<dbReference type="Pfam" id="PF06574">
    <property type="entry name" value="FAD_syn"/>
    <property type="match status" value="1"/>
</dbReference>
<comment type="function">
    <text evidence="1">Catalyzes the phosphorylation of riboflavin to FMN followed by the adenylation of FMN to FAD.</text>
</comment>
<dbReference type="InterPro" id="IPR014729">
    <property type="entry name" value="Rossmann-like_a/b/a_fold"/>
</dbReference>
<sequence length="310" mass="35868">MKIIDFFNNDLKEKTVIALGSFDGLHNGHIRLIDAAIEKAKEMNIKSMVYTFENHPLTVVNKAIAPKLIMDNKKKLQLLENMGIDITCLVKFDEDFMKISPEDFFKDLYKRYNVRGMVIGFNYRFGHKNAGDVELLKRLCKEYKVELVIIEPQTTEENLISSSSIRSLIKDGNVEKANLLLIDPFMLRGTIEHGKKLGKKIGYPTANLKVDYTYVIPAIGIYYTNVIYDNNIYKGITSVGNNPTVKGEKLTIETYILDFNKDIYDEEIELYFIEKTREEIKFSSLEELKIQLKKDEDNASFKKIYNINRK</sequence>
<gene>
    <name evidence="17" type="primary">ribF</name>
    <name evidence="17" type="ORF">NCTC9836_01333</name>
</gene>
<dbReference type="UniPathway" id="UPA00277">
    <property type="reaction ID" value="UER00407"/>
</dbReference>
<dbReference type="FunFam" id="2.40.30.30:FF:000003">
    <property type="entry name" value="Riboflavin biosynthesis protein"/>
    <property type="match status" value="1"/>
</dbReference>
<name>A0A381J8I1_9CLOT</name>
<dbReference type="SMART" id="SM00904">
    <property type="entry name" value="Flavokinase"/>
    <property type="match status" value="1"/>
</dbReference>
<keyword evidence="8 15" id="KW-0547">Nucleotide-binding</keyword>
<keyword evidence="10 15" id="KW-0274">FAD</keyword>
<evidence type="ECO:0000256" key="2">
    <source>
        <dbReference type="ARBA" id="ARBA00004726"/>
    </source>
</evidence>